<dbReference type="Proteomes" id="UP000887579">
    <property type="component" value="Unplaced"/>
</dbReference>
<name>A0AC34FWF1_9BILA</name>
<evidence type="ECO:0000313" key="1">
    <source>
        <dbReference type="Proteomes" id="UP000887579"/>
    </source>
</evidence>
<dbReference type="WBParaSite" id="ES5_v2.g21523.t1">
    <property type="protein sequence ID" value="ES5_v2.g21523.t1"/>
    <property type="gene ID" value="ES5_v2.g21523"/>
</dbReference>
<proteinExistence type="predicted"/>
<organism evidence="1 2">
    <name type="scientific">Panagrolaimus sp. ES5</name>
    <dbReference type="NCBI Taxonomy" id="591445"/>
    <lineage>
        <taxon>Eukaryota</taxon>
        <taxon>Metazoa</taxon>
        <taxon>Ecdysozoa</taxon>
        <taxon>Nematoda</taxon>
        <taxon>Chromadorea</taxon>
        <taxon>Rhabditida</taxon>
        <taxon>Tylenchina</taxon>
        <taxon>Panagrolaimomorpha</taxon>
        <taxon>Panagrolaimoidea</taxon>
        <taxon>Panagrolaimidae</taxon>
        <taxon>Panagrolaimus</taxon>
    </lineage>
</organism>
<reference evidence="2" key="1">
    <citation type="submission" date="2022-11" db="UniProtKB">
        <authorList>
            <consortium name="WormBaseParasite"/>
        </authorList>
    </citation>
    <scope>IDENTIFICATION</scope>
</reference>
<protein>
    <submittedName>
        <fullName evidence="2">C2H2-type domain-containing protein</fullName>
    </submittedName>
</protein>
<accession>A0AC34FWF1</accession>
<sequence>MQSEDEELEPDVMQIEPSIASTTNINSRKRAAEKAPYSTPKKPREATSGTPNRILPPQTPSSITKKMGTLTFLTPVTAASVPNTPKKSVDIFAKPTASRLERIEEEVVVTDEDIEEDEITREDEEDLDDISEDVDVLQKIIVDQTEIPDITDIDQHSENTETLADIHSKLFMEVKEMDLPKIMKDRMNDLEQRLSLIGYGGSGVERISANVDWKSAKDKAEFEINLKCVEPHRDHVERNQKARDVICPIIAHNLQLQNCVRRVTRIQEEMDWKLSDDVVIESHLKFLTTKFNDQFIGQLTNIRYSAADQWAINLSRNTTDAIGFAFTNYACYGLAKYSSKQDFDIEEFFLKFCTKDFHDDELLHYREYAVLFKKRQRGFMAGSLNFLRGVNQDKKKKFQSNEYEKMKVGEITNVMVNLKLFGVYPKTRSGTPISSGKSIHSFSKAQKKERVSLAADVWPLSLYDFLKFLFLFQVRCIFDEQLVLLVFFMIESGWRTSSILSYSSKSNLPKYHGLRIRDLKFSFVQNGIPKFDCTGLNTKTGKPMVFSYCANGRKHCLFMLLIDWMNKRKIFREPIVNVYNTNIDLNEMINPDMLDEFLFCKTESGRILNPKASLQRQLLKNFFHIIADKLHVPRFMLTPKSTRKAKAVEQFMECLKTYKGLTTIRQVVLVLNSMQLWDSDACIAYLTYGDDNIHTTLNTYRSLIKSNPNVNPEDCHVFISDVSLSNDEYFTPESPLVVLIFDAYAAYWKKTVTDTYLEQRKISIAAILNQFMIQFKGIVTRHTPIDELNPTTLQIDLEVNSQFYSNDFTVNVDPSHSNKCLECKEILPKWDLKKHVMDHGLVKFACEVCPSVTDTYHKWKLHMNHNHIYRAICRGCNAYLSYNFINECIKDGHNVVHISTTNLHFKDREHTHDEPIENHALPSTINVIFKTSEPNLENIWTKEEILKNIADIKENNKASISYALLLAYRFGCIRLETFDDPEFLKYKEYLVAEDKNLI</sequence>
<evidence type="ECO:0000313" key="2">
    <source>
        <dbReference type="WBParaSite" id="ES5_v2.g21523.t1"/>
    </source>
</evidence>